<dbReference type="AlphaFoldDB" id="A0AAP3E793"/>
<proteinExistence type="predicted"/>
<accession>A0AAP3E793</accession>
<dbReference type="InterPro" id="IPR003018">
    <property type="entry name" value="GAF"/>
</dbReference>
<keyword evidence="6" id="KW-0902">Two-component regulatory system</keyword>
<dbReference type="Proteomes" id="UP001321047">
    <property type="component" value="Unassembled WGS sequence"/>
</dbReference>
<gene>
    <name evidence="9" type="ORF">OB919_16815</name>
</gene>
<evidence type="ECO:0000256" key="1">
    <source>
        <dbReference type="ARBA" id="ARBA00000085"/>
    </source>
</evidence>
<dbReference type="Pfam" id="PF00512">
    <property type="entry name" value="HisKA"/>
    <property type="match status" value="1"/>
</dbReference>
<dbReference type="PROSITE" id="PS50109">
    <property type="entry name" value="HIS_KIN"/>
    <property type="match status" value="1"/>
</dbReference>
<dbReference type="SMART" id="SM00065">
    <property type="entry name" value="GAF"/>
    <property type="match status" value="1"/>
</dbReference>
<dbReference type="SUPFAM" id="SSF55874">
    <property type="entry name" value="ATPase domain of HSP90 chaperone/DNA topoisomerase II/histidine kinase"/>
    <property type="match status" value="1"/>
</dbReference>
<evidence type="ECO:0000256" key="7">
    <source>
        <dbReference type="SAM" id="MobiDB-lite"/>
    </source>
</evidence>
<dbReference type="InterPro" id="IPR004358">
    <property type="entry name" value="Sig_transdc_His_kin-like_C"/>
</dbReference>
<keyword evidence="9" id="KW-0067">ATP-binding</keyword>
<organism evidence="9 10">
    <name type="scientific">Natronosalvus hydrolyticus</name>
    <dbReference type="NCBI Taxonomy" id="2979988"/>
    <lineage>
        <taxon>Archaea</taxon>
        <taxon>Methanobacteriati</taxon>
        <taxon>Methanobacteriota</taxon>
        <taxon>Stenosarchaea group</taxon>
        <taxon>Halobacteria</taxon>
        <taxon>Halobacteriales</taxon>
        <taxon>Natrialbaceae</taxon>
        <taxon>Natronosalvus</taxon>
    </lineage>
</organism>
<keyword evidence="10" id="KW-1185">Reference proteome</keyword>
<evidence type="ECO:0000256" key="5">
    <source>
        <dbReference type="ARBA" id="ARBA00022777"/>
    </source>
</evidence>
<dbReference type="SUPFAM" id="SSF47384">
    <property type="entry name" value="Homodimeric domain of signal transducing histidine kinase"/>
    <property type="match status" value="1"/>
</dbReference>
<keyword evidence="4" id="KW-0808">Transferase</keyword>
<feature type="region of interest" description="Disordered" evidence="7">
    <location>
        <begin position="665"/>
        <end position="692"/>
    </location>
</feature>
<reference evidence="9 10" key="1">
    <citation type="submission" date="2022-09" db="EMBL/GenBank/DDBJ databases">
        <title>Enrichment on poylsaccharides allowed isolation of novel metabolic and taxonomic groups of Haloarchaea.</title>
        <authorList>
            <person name="Sorokin D.Y."/>
            <person name="Elcheninov A.G."/>
            <person name="Khizhniak T.V."/>
            <person name="Kolganova T.V."/>
            <person name="Kublanov I.V."/>
        </authorList>
    </citation>
    <scope>NUCLEOTIDE SEQUENCE [LARGE SCALE GENOMIC DNA]</scope>
    <source>
        <strain evidence="9 10">AArc-curdl1</strain>
    </source>
</reference>
<evidence type="ECO:0000313" key="10">
    <source>
        <dbReference type="Proteomes" id="UP001321047"/>
    </source>
</evidence>
<evidence type="ECO:0000313" key="9">
    <source>
        <dbReference type="EMBL" id="MCU4753628.1"/>
    </source>
</evidence>
<dbReference type="InterPro" id="IPR036890">
    <property type="entry name" value="HATPase_C_sf"/>
</dbReference>
<dbReference type="Gene3D" id="1.10.287.130">
    <property type="match status" value="1"/>
</dbReference>
<keyword evidence="5" id="KW-0418">Kinase</keyword>
<feature type="domain" description="Histidine kinase" evidence="8">
    <location>
        <begin position="551"/>
        <end position="774"/>
    </location>
</feature>
<dbReference type="SMART" id="SM00388">
    <property type="entry name" value="HisKA"/>
    <property type="match status" value="1"/>
</dbReference>
<dbReference type="Pfam" id="PF13185">
    <property type="entry name" value="GAF_2"/>
    <property type="match status" value="1"/>
</dbReference>
<dbReference type="PRINTS" id="PR00344">
    <property type="entry name" value="BCTRLSENSOR"/>
</dbReference>
<dbReference type="Gene3D" id="3.30.565.10">
    <property type="entry name" value="Histidine kinase-like ATPase, C-terminal domain"/>
    <property type="match status" value="1"/>
</dbReference>
<dbReference type="SUPFAM" id="SSF55785">
    <property type="entry name" value="PYP-like sensor domain (PAS domain)"/>
    <property type="match status" value="1"/>
</dbReference>
<keyword evidence="3" id="KW-0597">Phosphoprotein</keyword>
<dbReference type="PANTHER" id="PTHR43711:SF1">
    <property type="entry name" value="HISTIDINE KINASE 1"/>
    <property type="match status" value="1"/>
</dbReference>
<dbReference type="SMART" id="SM00387">
    <property type="entry name" value="HATPase_c"/>
    <property type="match status" value="1"/>
</dbReference>
<evidence type="ECO:0000259" key="8">
    <source>
        <dbReference type="PROSITE" id="PS50109"/>
    </source>
</evidence>
<evidence type="ECO:0000256" key="3">
    <source>
        <dbReference type="ARBA" id="ARBA00022553"/>
    </source>
</evidence>
<dbReference type="Gene3D" id="3.30.450.20">
    <property type="entry name" value="PAS domain"/>
    <property type="match status" value="1"/>
</dbReference>
<dbReference type="InterPro" id="IPR003661">
    <property type="entry name" value="HisK_dim/P_dom"/>
</dbReference>
<dbReference type="Gene3D" id="3.30.450.40">
    <property type="match status" value="1"/>
</dbReference>
<dbReference type="InterPro" id="IPR003594">
    <property type="entry name" value="HATPase_dom"/>
</dbReference>
<dbReference type="GO" id="GO:0005524">
    <property type="term" value="F:ATP binding"/>
    <property type="evidence" value="ECO:0007669"/>
    <property type="project" value="UniProtKB-KW"/>
</dbReference>
<dbReference type="EC" id="2.7.13.3" evidence="2"/>
<sequence length="777" mass="83946">MTLRSESVTLVGDTATVARALERYGPDQLAVRQMASIDALEEDESDSDPGAVVVAASDEESVRTVVDTVPAGVPVVAFLPENGVDTPLALAAGATEAVTPDDHPTLVARRLRRLLTCRPESSRPSNTVDSKVLETLEAILSWTVGDGELIALVTAGFRHQAVAGESFESPLEAATLEGATVREAFSEWPAVRAQIESLYAATFQGDAHGREVGLRDRTYRVETYPVSVTSEPVCVVRFVPVSVDRTRRITDAEVRRKVRRLHDIATALDDVDVEGEIFELAVESASRVLEFDACSIGEREDGRIVARAATASQLSIDFDQLGATEGVAGKTIESGETIIVDDVASEPDAQPAHEAFQSAVSIPVGDSGVFQAVSTSADGFSDRDRMLAELLVTHVTNALKRVRYQAALTVERDHFAALFENVPDPALRYRRQPSGELTVRAINSAFVRVFGREPASIVEGRVSSLLAGSEAGSTPEALTAKIAAGNPIDTEVTGHTADGTRPFLLRSVPVGSRPDVDGPEGYLIFTDLTELKRRERELLEKTERLDRFASVVSHDLRNPLSVAQGYLEHVRDTGDLDFLEQIERGHDRAFAIIDDVLELARQGADVETVDTELISLEAVAERAWAGVETQDVAIEIGPGGDAKFEAVPGRCRQLFENLYRNSIEHGMPPATDDDFEERNPEGSEPGALETQSTPSLTVTVNTFENGFYVADDGVGFNPEKRESLFEYGYTSSPDGTGLGLAIVREIAEAHDWSITAAESEAGGARFEVYVPEMAADR</sequence>
<comment type="caution">
    <text evidence="9">The sequence shown here is derived from an EMBL/GenBank/DDBJ whole genome shotgun (WGS) entry which is preliminary data.</text>
</comment>
<dbReference type="PANTHER" id="PTHR43711">
    <property type="entry name" value="TWO-COMPONENT HISTIDINE KINASE"/>
    <property type="match status" value="1"/>
</dbReference>
<dbReference type="EMBL" id="JAOPJZ010000019">
    <property type="protein sequence ID" value="MCU4753628.1"/>
    <property type="molecule type" value="Genomic_DNA"/>
</dbReference>
<evidence type="ECO:0000256" key="6">
    <source>
        <dbReference type="ARBA" id="ARBA00023012"/>
    </source>
</evidence>
<dbReference type="InterPro" id="IPR036097">
    <property type="entry name" value="HisK_dim/P_sf"/>
</dbReference>
<dbReference type="CDD" id="cd00082">
    <property type="entry name" value="HisKA"/>
    <property type="match status" value="1"/>
</dbReference>
<dbReference type="InterPro" id="IPR035965">
    <property type="entry name" value="PAS-like_dom_sf"/>
</dbReference>
<name>A0AAP3E793_9EURY</name>
<dbReference type="SUPFAM" id="SSF55781">
    <property type="entry name" value="GAF domain-like"/>
    <property type="match status" value="1"/>
</dbReference>
<evidence type="ECO:0000256" key="2">
    <source>
        <dbReference type="ARBA" id="ARBA00012438"/>
    </source>
</evidence>
<protein>
    <recommendedName>
        <fullName evidence="2">histidine kinase</fullName>
        <ecNumber evidence="2">2.7.13.3</ecNumber>
    </recommendedName>
</protein>
<comment type="catalytic activity">
    <reaction evidence="1">
        <text>ATP + protein L-histidine = ADP + protein N-phospho-L-histidine.</text>
        <dbReference type="EC" id="2.7.13.3"/>
    </reaction>
</comment>
<evidence type="ECO:0000256" key="4">
    <source>
        <dbReference type="ARBA" id="ARBA00022679"/>
    </source>
</evidence>
<dbReference type="InterPro" id="IPR005467">
    <property type="entry name" value="His_kinase_dom"/>
</dbReference>
<keyword evidence="9" id="KW-0547">Nucleotide-binding</keyword>
<dbReference type="InterPro" id="IPR050736">
    <property type="entry name" value="Sensor_HK_Regulatory"/>
</dbReference>
<dbReference type="InterPro" id="IPR029016">
    <property type="entry name" value="GAF-like_dom_sf"/>
</dbReference>
<dbReference type="GO" id="GO:0000155">
    <property type="term" value="F:phosphorelay sensor kinase activity"/>
    <property type="evidence" value="ECO:0007669"/>
    <property type="project" value="InterPro"/>
</dbReference>
<dbReference type="Pfam" id="PF02518">
    <property type="entry name" value="HATPase_c"/>
    <property type="match status" value="1"/>
</dbReference>
<dbReference type="RefSeq" id="WP_342809938.1">
    <property type="nucleotide sequence ID" value="NZ_JAOPJZ010000019.1"/>
</dbReference>